<evidence type="ECO:0000313" key="2">
    <source>
        <dbReference type="EMBL" id="AYM76844.1"/>
    </source>
</evidence>
<keyword evidence="1" id="KW-0732">Signal</keyword>
<dbReference type="RefSeq" id="WP_121669655.1">
    <property type="nucleotide sequence ID" value="NZ_CP033019.1"/>
</dbReference>
<dbReference type="AlphaFoldDB" id="A0A3G2EA09"/>
<name>A0A3G2EA09_9BURK</name>
<evidence type="ECO:0000313" key="3">
    <source>
        <dbReference type="Proteomes" id="UP000279594"/>
    </source>
</evidence>
<feature type="signal peptide" evidence="1">
    <location>
        <begin position="1"/>
        <end position="26"/>
    </location>
</feature>
<feature type="chain" id="PRO_5018041015" evidence="1">
    <location>
        <begin position="27"/>
        <end position="111"/>
    </location>
</feature>
<reference evidence="2 3" key="1">
    <citation type="submission" date="2018-10" db="EMBL/GenBank/DDBJ databases">
        <title>Effects of UV and annual dynamics of microbial communities in freshwater RAS systems.</title>
        <authorList>
            <person name="Bekkelund A.K."/>
            <person name="Hansen B.R."/>
            <person name="Stokken H."/>
            <person name="Eriksen B.F."/>
            <person name="Kashulin N.A."/>
        </authorList>
    </citation>
    <scope>NUCLEOTIDE SEQUENCE [LARGE SCALE GENOMIC DNA]</scope>
    <source>
        <strain evidence="2 3">BHSEK</strain>
    </source>
</reference>
<sequence length="111" mass="12234">MQRLSQPLRRQLLRVAGVLLCSPVLARAVDNDLPRAVRQRILSTLDSLLPKVLNVHHLALMRRFNIGWSPVESGGRTPCKQESVPAMNRHSSLFPCCQSDSAPVSLILDGG</sequence>
<proteinExistence type="predicted"/>
<protein>
    <submittedName>
        <fullName evidence="2">Uncharacterized protein</fullName>
    </submittedName>
</protein>
<accession>A0A3G2EA09</accession>
<organism evidence="2 3">
    <name type="scientific">Janthinobacterium agaricidamnosum</name>
    <dbReference type="NCBI Taxonomy" id="55508"/>
    <lineage>
        <taxon>Bacteria</taxon>
        <taxon>Pseudomonadati</taxon>
        <taxon>Pseudomonadota</taxon>
        <taxon>Betaproteobacteria</taxon>
        <taxon>Burkholderiales</taxon>
        <taxon>Oxalobacteraceae</taxon>
        <taxon>Janthinobacterium</taxon>
    </lineage>
</organism>
<keyword evidence="3" id="KW-1185">Reference proteome</keyword>
<dbReference type="Proteomes" id="UP000279594">
    <property type="component" value="Chromosome"/>
</dbReference>
<gene>
    <name evidence="2" type="ORF">D9M09_14325</name>
</gene>
<dbReference type="EMBL" id="CP033019">
    <property type="protein sequence ID" value="AYM76844.1"/>
    <property type="molecule type" value="Genomic_DNA"/>
</dbReference>
<evidence type="ECO:0000256" key="1">
    <source>
        <dbReference type="SAM" id="SignalP"/>
    </source>
</evidence>